<dbReference type="InterPro" id="IPR020449">
    <property type="entry name" value="Tscrpt_reg_AraC-type_HTH"/>
</dbReference>
<dbReference type="PANTHER" id="PTHR43130:SF11">
    <property type="entry name" value="TRANSCRIPTIONAL REGULATORY PROTEIN"/>
    <property type="match status" value="1"/>
</dbReference>
<keyword evidence="3" id="KW-0804">Transcription</keyword>
<keyword evidence="2" id="KW-0238">DNA-binding</keyword>
<reference evidence="5 6" key="1">
    <citation type="submission" date="2021-04" db="EMBL/GenBank/DDBJ databases">
        <title>Nocardia tengchongensis.</title>
        <authorList>
            <person name="Zhuang k."/>
            <person name="Ran Y."/>
            <person name="Li W."/>
        </authorList>
    </citation>
    <scope>NUCLEOTIDE SEQUENCE [LARGE SCALE GENOMIC DNA]</scope>
    <source>
        <strain evidence="5 6">CFH S0057</strain>
    </source>
</reference>
<dbReference type="SMART" id="SM00342">
    <property type="entry name" value="HTH_ARAC"/>
    <property type="match status" value="1"/>
</dbReference>
<sequence length="337" mass="36650">MYEGDLDTGSGASRLRVGVLAYPGAFGSQIYAIPDLLTIAGHVAPGAQPPEIVVMSPRRHVVAAGGIRVAVAPLREVDVLVVPGFDTGATPEFTSVAARLAPEIAAIRQHRAQGAKVVSICVGAFLLAEAGLLAGREATTSWLYAPDLAETYPDVTVIAERTVVVAAEVITTAAFSAMYDLALTLVREHHGDRVARTTARVTLLDDTRTRQTPYVDPGLIPARWGGQLSRQVTRYLDRNLDQRYDLDALAAVVGVSPRTLLRRFARETQQTPLEYLQQTRVRRAGLLLEETDHSVARISHLVGYRDAATFAKLFRRHTGCAPGEYRTAFQRTTAQDR</sequence>
<dbReference type="InterPro" id="IPR009057">
    <property type="entry name" value="Homeodomain-like_sf"/>
</dbReference>
<dbReference type="SUPFAM" id="SSF46689">
    <property type="entry name" value="Homeodomain-like"/>
    <property type="match status" value="2"/>
</dbReference>
<evidence type="ECO:0000256" key="3">
    <source>
        <dbReference type="ARBA" id="ARBA00023163"/>
    </source>
</evidence>
<evidence type="ECO:0000313" key="5">
    <source>
        <dbReference type="EMBL" id="QVI19619.1"/>
    </source>
</evidence>
<dbReference type="Gene3D" id="1.10.10.60">
    <property type="entry name" value="Homeodomain-like"/>
    <property type="match status" value="1"/>
</dbReference>
<proteinExistence type="predicted"/>
<organism evidence="5 6">
    <name type="scientific">Nocardia tengchongensis</name>
    <dbReference type="NCBI Taxonomy" id="2055889"/>
    <lineage>
        <taxon>Bacteria</taxon>
        <taxon>Bacillati</taxon>
        <taxon>Actinomycetota</taxon>
        <taxon>Actinomycetes</taxon>
        <taxon>Mycobacteriales</taxon>
        <taxon>Nocardiaceae</taxon>
        <taxon>Nocardia</taxon>
    </lineage>
</organism>
<name>A0ABX8CJB0_9NOCA</name>
<dbReference type="InterPro" id="IPR052158">
    <property type="entry name" value="INH-QAR"/>
</dbReference>
<gene>
    <name evidence="5" type="ORF">KHQ06_25040</name>
</gene>
<dbReference type="InterPro" id="IPR002818">
    <property type="entry name" value="DJ-1/PfpI"/>
</dbReference>
<dbReference type="Pfam" id="PF01965">
    <property type="entry name" value="DJ-1_PfpI"/>
    <property type="match status" value="1"/>
</dbReference>
<dbReference type="Gene3D" id="3.40.50.880">
    <property type="match status" value="1"/>
</dbReference>
<keyword evidence="6" id="KW-1185">Reference proteome</keyword>
<dbReference type="EMBL" id="CP074371">
    <property type="protein sequence ID" value="QVI19619.1"/>
    <property type="molecule type" value="Genomic_DNA"/>
</dbReference>
<dbReference type="SUPFAM" id="SSF52317">
    <property type="entry name" value="Class I glutamine amidotransferase-like"/>
    <property type="match status" value="1"/>
</dbReference>
<dbReference type="InterPro" id="IPR018060">
    <property type="entry name" value="HTH_AraC"/>
</dbReference>
<evidence type="ECO:0000313" key="6">
    <source>
        <dbReference type="Proteomes" id="UP000683310"/>
    </source>
</evidence>
<keyword evidence="1" id="KW-0805">Transcription regulation</keyword>
<accession>A0ABX8CJB0</accession>
<dbReference type="InterPro" id="IPR029062">
    <property type="entry name" value="Class_I_gatase-like"/>
</dbReference>
<dbReference type="Proteomes" id="UP000683310">
    <property type="component" value="Chromosome"/>
</dbReference>
<evidence type="ECO:0000256" key="1">
    <source>
        <dbReference type="ARBA" id="ARBA00023015"/>
    </source>
</evidence>
<dbReference type="PROSITE" id="PS01124">
    <property type="entry name" value="HTH_ARAC_FAMILY_2"/>
    <property type="match status" value="1"/>
</dbReference>
<evidence type="ECO:0000256" key="2">
    <source>
        <dbReference type="ARBA" id="ARBA00023125"/>
    </source>
</evidence>
<dbReference type="PRINTS" id="PR00032">
    <property type="entry name" value="HTHARAC"/>
</dbReference>
<dbReference type="PANTHER" id="PTHR43130">
    <property type="entry name" value="ARAC-FAMILY TRANSCRIPTIONAL REGULATOR"/>
    <property type="match status" value="1"/>
</dbReference>
<feature type="domain" description="HTH araC/xylS-type" evidence="4">
    <location>
        <begin position="230"/>
        <end position="328"/>
    </location>
</feature>
<evidence type="ECO:0000259" key="4">
    <source>
        <dbReference type="PROSITE" id="PS01124"/>
    </source>
</evidence>
<dbReference type="Pfam" id="PF12833">
    <property type="entry name" value="HTH_18"/>
    <property type="match status" value="1"/>
</dbReference>
<protein>
    <submittedName>
        <fullName evidence="5">Helix-turn-helix domain-containing protein</fullName>
    </submittedName>
</protein>